<dbReference type="InterPro" id="IPR052863">
    <property type="entry name" value="RNase_H2_subunit_C"/>
</dbReference>
<dbReference type="Pfam" id="PF08615">
    <property type="entry name" value="RNase_H2_suC"/>
    <property type="match status" value="1"/>
</dbReference>
<dbReference type="Gene3D" id="2.40.128.680">
    <property type="match status" value="1"/>
</dbReference>
<keyword evidence="2" id="KW-1185">Reference proteome</keyword>
<organism evidence="1 2">
    <name type="scientific">Exaiptasia diaphana</name>
    <name type="common">Tropical sea anemone</name>
    <name type="synonym">Aiptasia pulchella</name>
    <dbReference type="NCBI Taxonomy" id="2652724"/>
    <lineage>
        <taxon>Eukaryota</taxon>
        <taxon>Metazoa</taxon>
        <taxon>Cnidaria</taxon>
        <taxon>Anthozoa</taxon>
        <taxon>Hexacorallia</taxon>
        <taxon>Actiniaria</taxon>
        <taxon>Aiptasiidae</taxon>
        <taxon>Exaiptasia</taxon>
    </lineage>
</organism>
<dbReference type="OMA" id="SQFTYWN"/>
<dbReference type="GO" id="GO:0006401">
    <property type="term" value="P:RNA catabolic process"/>
    <property type="evidence" value="ECO:0007669"/>
    <property type="project" value="InterPro"/>
</dbReference>
<dbReference type="Proteomes" id="UP000887567">
    <property type="component" value="Unplaced"/>
</dbReference>
<accession>A0A913X502</accession>
<dbReference type="EnsemblMetazoa" id="XM_021043368.2">
    <property type="protein sequence ID" value="XP_020899027.1"/>
    <property type="gene ID" value="LOC110237756"/>
</dbReference>
<dbReference type="PANTHER" id="PTHR47063">
    <property type="entry name" value="RIBONUCLEASE H2 SUBUNIT C"/>
    <property type="match status" value="1"/>
</dbReference>
<protein>
    <submittedName>
        <fullName evidence="1">Uncharacterized protein</fullName>
    </submittedName>
</protein>
<dbReference type="GO" id="GO:0032299">
    <property type="term" value="C:ribonuclease H2 complex"/>
    <property type="evidence" value="ECO:0007669"/>
    <property type="project" value="InterPro"/>
</dbReference>
<sequence length="143" mass="16145">MSNCEGSLSVGSVAESDRIHSLPCNIDHNGEANISTYFDTTVRSTEQQELEASFRGRCLKGSTINVPVGYTGYVFKEERKPITDQEDRVLRATHKFSQFNYWNLETLPSENDAMIKAMQWIDIASVLHKVEDDTVNATPETIR</sequence>
<dbReference type="AlphaFoldDB" id="A0A913X502"/>
<dbReference type="OrthoDB" id="6222486at2759"/>
<dbReference type="CDD" id="cd09271">
    <property type="entry name" value="RNase_H2-C"/>
    <property type="match status" value="1"/>
</dbReference>
<evidence type="ECO:0000313" key="2">
    <source>
        <dbReference type="Proteomes" id="UP000887567"/>
    </source>
</evidence>
<dbReference type="PANTHER" id="PTHR47063:SF1">
    <property type="entry name" value="RIBONUCLEASE H2 SUBUNIT C"/>
    <property type="match status" value="1"/>
</dbReference>
<reference evidence="1" key="1">
    <citation type="submission" date="2022-11" db="UniProtKB">
        <authorList>
            <consortium name="EnsemblMetazoa"/>
        </authorList>
    </citation>
    <scope>IDENTIFICATION</scope>
</reference>
<dbReference type="GeneID" id="110237756"/>
<evidence type="ECO:0000313" key="1">
    <source>
        <dbReference type="EnsemblMetazoa" id="XP_020899027.1"/>
    </source>
</evidence>
<dbReference type="KEGG" id="epa:110237756"/>
<dbReference type="InterPro" id="IPR013924">
    <property type="entry name" value="RNase_H2_suC"/>
</dbReference>
<proteinExistence type="predicted"/>
<dbReference type="RefSeq" id="XP_020899027.1">
    <property type="nucleotide sequence ID" value="XM_021043368.2"/>
</dbReference>
<name>A0A913X502_EXADI</name>